<keyword evidence="1" id="KW-0560">Oxidoreductase</keyword>
<accession>A0A427XVC5</accession>
<dbReference type="AlphaFoldDB" id="A0A427XVC5"/>
<reference evidence="2 3" key="1">
    <citation type="submission" date="2018-11" db="EMBL/GenBank/DDBJ databases">
        <title>Genome sequence of Apiotrichum porosum DSM 27194.</title>
        <authorList>
            <person name="Aliyu H."/>
            <person name="Gorte O."/>
            <person name="Ochsenreither K."/>
        </authorList>
    </citation>
    <scope>NUCLEOTIDE SEQUENCE [LARGE SCALE GENOMIC DNA]</scope>
    <source>
        <strain evidence="2 3">DSM 27194</strain>
    </source>
</reference>
<dbReference type="EMBL" id="RSCE01000005">
    <property type="protein sequence ID" value="RSH82780.1"/>
    <property type="molecule type" value="Genomic_DNA"/>
</dbReference>
<dbReference type="Pfam" id="PF00106">
    <property type="entry name" value="adh_short"/>
    <property type="match status" value="1"/>
</dbReference>
<organism evidence="2 3">
    <name type="scientific">Apiotrichum porosum</name>
    <dbReference type="NCBI Taxonomy" id="105984"/>
    <lineage>
        <taxon>Eukaryota</taxon>
        <taxon>Fungi</taxon>
        <taxon>Dikarya</taxon>
        <taxon>Basidiomycota</taxon>
        <taxon>Agaricomycotina</taxon>
        <taxon>Tremellomycetes</taxon>
        <taxon>Trichosporonales</taxon>
        <taxon>Trichosporonaceae</taxon>
        <taxon>Apiotrichum</taxon>
    </lineage>
</organism>
<dbReference type="PRINTS" id="PR00081">
    <property type="entry name" value="GDHRDH"/>
</dbReference>
<dbReference type="PANTHER" id="PTHR43157">
    <property type="entry name" value="PHOSPHATIDYLINOSITOL-GLYCAN BIOSYNTHESIS CLASS F PROTEIN-RELATED"/>
    <property type="match status" value="1"/>
</dbReference>
<dbReference type="GeneID" id="39592318"/>
<dbReference type="InterPro" id="IPR036291">
    <property type="entry name" value="NAD(P)-bd_dom_sf"/>
</dbReference>
<evidence type="ECO:0000313" key="2">
    <source>
        <dbReference type="EMBL" id="RSH82780.1"/>
    </source>
</evidence>
<dbReference type="Proteomes" id="UP000279236">
    <property type="component" value="Unassembled WGS sequence"/>
</dbReference>
<dbReference type="OrthoDB" id="542013at2759"/>
<protein>
    <submittedName>
        <fullName evidence="2">Uncharacterized protein</fullName>
    </submittedName>
</protein>
<dbReference type="PANTHER" id="PTHR43157:SF31">
    <property type="entry name" value="PHOSPHATIDYLINOSITOL-GLYCAN BIOSYNTHESIS CLASS F PROTEIN"/>
    <property type="match status" value="1"/>
</dbReference>
<dbReference type="STRING" id="105984.A0A427XVC5"/>
<evidence type="ECO:0000256" key="1">
    <source>
        <dbReference type="ARBA" id="ARBA00023002"/>
    </source>
</evidence>
<sequence>MPLSAMQAIQFLGSQFTWLPRATSAPILTGKTVILTGANSGIGWEAGHQLAAMKPKRLILACRDMKTGAAALESVLSKYPGTNATVWNLDLASFENIKEFAARANKELDVVDVAVLNAAMNPGFADAPMKTTVDGHEVTQQVNILSTILLSLLLQPLLAKSVDPTLVITSSEVHMFCGHQLIANAVHTHSSILAAYDDKSRFVCGDRYFESKLLLQLVIRQLIGDLPDIKIVAVNPGMCRSNLGREMTSIGMRIGIIINNYTLSRSAWNGAVNVTKAIEATESQEYWSDCAPAASSSVFLGSATGHAASKQYYHEVMAVLDKVSPGCTAPLGVASRHAQPSL</sequence>
<proteinExistence type="predicted"/>
<keyword evidence="3" id="KW-1185">Reference proteome</keyword>
<dbReference type="GO" id="GO:0016491">
    <property type="term" value="F:oxidoreductase activity"/>
    <property type="evidence" value="ECO:0007669"/>
    <property type="project" value="UniProtKB-KW"/>
</dbReference>
<dbReference type="SUPFAM" id="SSF51735">
    <property type="entry name" value="NAD(P)-binding Rossmann-fold domains"/>
    <property type="match status" value="1"/>
</dbReference>
<gene>
    <name evidence="2" type="ORF">EHS24_007775</name>
</gene>
<dbReference type="InterPro" id="IPR002347">
    <property type="entry name" value="SDR_fam"/>
</dbReference>
<name>A0A427XVC5_9TREE</name>
<dbReference type="RefSeq" id="XP_028477012.1">
    <property type="nucleotide sequence ID" value="XM_028623119.1"/>
</dbReference>
<dbReference type="Gene3D" id="3.40.50.720">
    <property type="entry name" value="NAD(P)-binding Rossmann-like Domain"/>
    <property type="match status" value="1"/>
</dbReference>
<comment type="caution">
    <text evidence="2">The sequence shown here is derived from an EMBL/GenBank/DDBJ whole genome shotgun (WGS) entry which is preliminary data.</text>
</comment>
<evidence type="ECO:0000313" key="3">
    <source>
        <dbReference type="Proteomes" id="UP000279236"/>
    </source>
</evidence>